<evidence type="ECO:0000313" key="2">
    <source>
        <dbReference type="Proteomes" id="UP000807716"/>
    </source>
</evidence>
<dbReference type="EMBL" id="JAAAJB010001644">
    <property type="protein sequence ID" value="KAG0247590.1"/>
    <property type="molecule type" value="Genomic_DNA"/>
</dbReference>
<dbReference type="GO" id="GO:0020037">
    <property type="term" value="F:heme binding"/>
    <property type="evidence" value="ECO:0007669"/>
    <property type="project" value="InterPro"/>
</dbReference>
<name>A0A9P6PKE1_9FUNG</name>
<dbReference type="InterPro" id="IPR036396">
    <property type="entry name" value="Cyt_P450_sf"/>
</dbReference>
<organism evidence="1 2">
    <name type="scientific">Actinomortierella ambigua</name>
    <dbReference type="NCBI Taxonomy" id="1343610"/>
    <lineage>
        <taxon>Eukaryota</taxon>
        <taxon>Fungi</taxon>
        <taxon>Fungi incertae sedis</taxon>
        <taxon>Mucoromycota</taxon>
        <taxon>Mortierellomycotina</taxon>
        <taxon>Mortierellomycetes</taxon>
        <taxon>Mortierellales</taxon>
        <taxon>Mortierellaceae</taxon>
        <taxon>Actinomortierella</taxon>
    </lineage>
</organism>
<dbReference type="GO" id="GO:0005506">
    <property type="term" value="F:iron ion binding"/>
    <property type="evidence" value="ECO:0007669"/>
    <property type="project" value="InterPro"/>
</dbReference>
<accession>A0A9P6PKE1</accession>
<sequence length="91" mass="10631">MLKCEREYGSVYNVYLTNELLTIVSGPDLAREFYFNKDLSFSDAVDKVHLFMPNVVRNMEEQLDIQLGYCDRKLIKEPVKIVQKMMGYASK</sequence>
<dbReference type="SUPFAM" id="SSF48264">
    <property type="entry name" value="Cytochrome P450"/>
    <property type="match status" value="1"/>
</dbReference>
<dbReference type="OrthoDB" id="1844152at2759"/>
<dbReference type="GO" id="GO:0016705">
    <property type="term" value="F:oxidoreductase activity, acting on paired donors, with incorporation or reduction of molecular oxygen"/>
    <property type="evidence" value="ECO:0007669"/>
    <property type="project" value="InterPro"/>
</dbReference>
<gene>
    <name evidence="1" type="ORF">DFQ27_001834</name>
</gene>
<dbReference type="AlphaFoldDB" id="A0A9P6PKE1"/>
<reference evidence="1" key="1">
    <citation type="journal article" date="2020" name="Fungal Divers.">
        <title>Resolving the Mortierellaceae phylogeny through synthesis of multi-gene phylogenetics and phylogenomics.</title>
        <authorList>
            <person name="Vandepol N."/>
            <person name="Liber J."/>
            <person name="Desiro A."/>
            <person name="Na H."/>
            <person name="Kennedy M."/>
            <person name="Barry K."/>
            <person name="Grigoriev I.V."/>
            <person name="Miller A.N."/>
            <person name="O'Donnell K."/>
            <person name="Stajich J.E."/>
            <person name="Bonito G."/>
        </authorList>
    </citation>
    <scope>NUCLEOTIDE SEQUENCE</scope>
    <source>
        <strain evidence="1">BC1065</strain>
    </source>
</reference>
<evidence type="ECO:0000313" key="1">
    <source>
        <dbReference type="EMBL" id="KAG0247590.1"/>
    </source>
</evidence>
<comment type="caution">
    <text evidence="1">The sequence shown here is derived from an EMBL/GenBank/DDBJ whole genome shotgun (WGS) entry which is preliminary data.</text>
</comment>
<proteinExistence type="predicted"/>
<dbReference type="GO" id="GO:0004497">
    <property type="term" value="F:monooxygenase activity"/>
    <property type="evidence" value="ECO:0007669"/>
    <property type="project" value="InterPro"/>
</dbReference>
<protein>
    <submittedName>
        <fullName evidence="1">Uncharacterized protein</fullName>
    </submittedName>
</protein>
<keyword evidence="2" id="KW-1185">Reference proteome</keyword>
<dbReference type="Proteomes" id="UP000807716">
    <property type="component" value="Unassembled WGS sequence"/>
</dbReference>